<dbReference type="eggNOG" id="ENOG502ZC6I">
    <property type="taxonomic scope" value="Bacteria"/>
</dbReference>
<name>S2KMP0_LITA3</name>
<comment type="caution">
    <text evidence="2">The sequence shown here is derived from an EMBL/GenBank/DDBJ whole genome shotgun (WGS) entry which is preliminary data.</text>
</comment>
<dbReference type="OrthoDB" id="4760845at2"/>
<feature type="chain" id="PRO_5004498325" evidence="1">
    <location>
        <begin position="29"/>
        <end position="192"/>
    </location>
</feature>
<accession>S2KMP0</accession>
<evidence type="ECO:0000256" key="1">
    <source>
        <dbReference type="SAM" id="SignalP"/>
    </source>
</evidence>
<dbReference type="PATRIC" id="fig|1121939.11.peg.1608"/>
<dbReference type="RefSeq" id="WP_016416108.1">
    <property type="nucleotide sequence ID" value="NZ_AUAB01000022.1"/>
</dbReference>
<dbReference type="AlphaFoldDB" id="S2KMP0"/>
<protein>
    <submittedName>
        <fullName evidence="2">Uncharacterized protein</fullName>
    </submittedName>
</protein>
<evidence type="ECO:0000313" key="3">
    <source>
        <dbReference type="Proteomes" id="UP000014463"/>
    </source>
</evidence>
<dbReference type="STRING" id="1121939.L861_23025"/>
<evidence type="ECO:0000313" key="2">
    <source>
        <dbReference type="EMBL" id="EPC03185.1"/>
    </source>
</evidence>
<sequence length="192" mass="20691">MKTRIPWRGAIGLAAGSMVMVLAGPAVAEGEGMTDAEMLEDALSATWPGMVENATVVDWEGNVLQEGSNGFTCMPSPPDLAGAAPMCLDEVWLGWAKAWQNKEPYTADRVGIAYMLQGDEGASNIDPYAMEATEDNQWVVEGPHMMIIAPPEMLEAFPTDPDNGGPYVMWKGTDYQHLMVPVGSRPEGIAME</sequence>
<dbReference type="Proteomes" id="UP000014463">
    <property type="component" value="Unassembled WGS sequence"/>
</dbReference>
<keyword evidence="1" id="KW-0732">Signal</keyword>
<proteinExistence type="predicted"/>
<gene>
    <name evidence="2" type="ORF">L861_23025</name>
</gene>
<feature type="signal peptide" evidence="1">
    <location>
        <begin position="1"/>
        <end position="28"/>
    </location>
</feature>
<reference evidence="2 3" key="1">
    <citation type="journal article" date="2013" name="Genome Announc.">
        <title>Draft genome sequence of the moderately halophilic gammaproteobacterium Halomonas anticariensis FP35.</title>
        <authorList>
            <person name="Tahrioui A."/>
            <person name="Quesada E."/>
            <person name="Llamas I."/>
        </authorList>
    </citation>
    <scope>NUCLEOTIDE SEQUENCE [LARGE SCALE GENOMIC DNA]</scope>
    <source>
        <strain evidence="3">DSM 16096 / CECT 5854 / LMG 22089 / FP35</strain>
    </source>
</reference>
<dbReference type="EMBL" id="ASTJ01000022">
    <property type="protein sequence ID" value="EPC03185.1"/>
    <property type="molecule type" value="Genomic_DNA"/>
</dbReference>
<organism evidence="2 3">
    <name type="scientific">Litchfieldella anticariensis (strain DSM 16096 / CECT 5854 / CIP 108499 / LMG 22089 / FP35)</name>
    <name type="common">Halomonas anticariensis</name>
    <dbReference type="NCBI Taxonomy" id="1121939"/>
    <lineage>
        <taxon>Bacteria</taxon>
        <taxon>Pseudomonadati</taxon>
        <taxon>Pseudomonadota</taxon>
        <taxon>Gammaproteobacteria</taxon>
        <taxon>Oceanospirillales</taxon>
        <taxon>Halomonadaceae</taxon>
        <taxon>Litchfieldella</taxon>
    </lineage>
</organism>
<keyword evidence="3" id="KW-1185">Reference proteome</keyword>